<evidence type="ECO:0000256" key="1">
    <source>
        <dbReference type="ARBA" id="ARBA00004123"/>
    </source>
</evidence>
<feature type="region of interest" description="Disordered" evidence="12">
    <location>
        <begin position="919"/>
        <end position="965"/>
    </location>
</feature>
<feature type="region of interest" description="Disordered" evidence="12">
    <location>
        <begin position="840"/>
        <end position="859"/>
    </location>
</feature>
<feature type="compositionally biased region" description="Low complexity" evidence="12">
    <location>
        <begin position="919"/>
        <end position="929"/>
    </location>
</feature>
<dbReference type="Gene3D" id="1.10.10.60">
    <property type="entry name" value="Homeodomain-like"/>
    <property type="match status" value="1"/>
</dbReference>
<dbReference type="PANTHER" id="PTHR10390">
    <property type="entry name" value="HOMEOBOX PROTEIN SIX"/>
    <property type="match status" value="1"/>
</dbReference>
<dbReference type="Proteomes" id="UP001314229">
    <property type="component" value="Unassembled WGS sequence"/>
</dbReference>
<dbReference type="AlphaFoldDB" id="A0AAV1NWK9"/>
<feature type="compositionally biased region" description="Basic and acidic residues" evidence="12">
    <location>
        <begin position="229"/>
        <end position="238"/>
    </location>
</feature>
<evidence type="ECO:0000313" key="15">
    <source>
        <dbReference type="Proteomes" id="UP001314229"/>
    </source>
</evidence>
<protein>
    <submittedName>
        <fullName evidence="14">Homeobox protein SIX5</fullName>
    </submittedName>
</protein>
<dbReference type="InterPro" id="IPR031701">
    <property type="entry name" value="SIX1_SD"/>
</dbReference>
<feature type="region of interest" description="Disordered" evidence="12">
    <location>
        <begin position="213"/>
        <end position="256"/>
    </location>
</feature>
<dbReference type="GO" id="GO:0000981">
    <property type="term" value="F:DNA-binding transcription factor activity, RNA polymerase II-specific"/>
    <property type="evidence" value="ECO:0007669"/>
    <property type="project" value="InterPro"/>
</dbReference>
<keyword evidence="15" id="KW-1185">Reference proteome</keyword>
<dbReference type="PANTHER" id="PTHR10390:SF65">
    <property type="entry name" value="HOMEOBOX PROTEIN SIX5"/>
    <property type="match status" value="1"/>
</dbReference>
<evidence type="ECO:0000256" key="9">
    <source>
        <dbReference type="ARBA" id="ARBA00023242"/>
    </source>
</evidence>
<reference evidence="14 15" key="1">
    <citation type="submission" date="2024-01" db="EMBL/GenBank/DDBJ databases">
        <authorList>
            <person name="Alioto T."/>
            <person name="Alioto T."/>
            <person name="Gomez Garrido J."/>
        </authorList>
    </citation>
    <scope>NUCLEOTIDE SEQUENCE [LARGE SCALE GENOMIC DNA]</scope>
</reference>
<keyword evidence="8" id="KW-0804">Transcription</keyword>
<feature type="compositionally biased region" description="Low complexity" evidence="12">
    <location>
        <begin position="417"/>
        <end position="442"/>
    </location>
</feature>
<feature type="region of interest" description="Disordered" evidence="12">
    <location>
        <begin position="1"/>
        <end position="33"/>
    </location>
</feature>
<dbReference type="Pfam" id="PF00046">
    <property type="entry name" value="Homeodomain"/>
    <property type="match status" value="1"/>
</dbReference>
<comment type="subcellular location">
    <subcellularLocation>
        <location evidence="2">Cytoplasm</location>
    </subcellularLocation>
    <subcellularLocation>
        <location evidence="1 10 11">Nucleus</location>
    </subcellularLocation>
</comment>
<keyword evidence="5" id="KW-0805">Transcription regulation</keyword>
<dbReference type="GO" id="GO:0005737">
    <property type="term" value="C:cytoplasm"/>
    <property type="evidence" value="ECO:0007669"/>
    <property type="project" value="UniProtKB-SubCell"/>
</dbReference>
<evidence type="ECO:0000256" key="10">
    <source>
        <dbReference type="PROSITE-ProRule" id="PRU00108"/>
    </source>
</evidence>
<proteinExistence type="inferred from homology"/>
<dbReference type="PROSITE" id="PS50071">
    <property type="entry name" value="HOMEOBOX_2"/>
    <property type="match status" value="1"/>
</dbReference>
<dbReference type="EMBL" id="CAWUFR010000065">
    <property type="protein sequence ID" value="CAK6963423.1"/>
    <property type="molecule type" value="Genomic_DNA"/>
</dbReference>
<gene>
    <name evidence="14" type="ORF">FSCOSCO3_A011191</name>
</gene>
<feature type="domain" description="Homeobox" evidence="13">
    <location>
        <begin position="171"/>
        <end position="222"/>
    </location>
</feature>
<evidence type="ECO:0000256" key="5">
    <source>
        <dbReference type="ARBA" id="ARBA00023015"/>
    </source>
</evidence>
<organism evidence="14 15">
    <name type="scientific">Scomber scombrus</name>
    <name type="common">Atlantic mackerel</name>
    <name type="synonym">Scomber vernalis</name>
    <dbReference type="NCBI Taxonomy" id="13677"/>
    <lineage>
        <taxon>Eukaryota</taxon>
        <taxon>Metazoa</taxon>
        <taxon>Chordata</taxon>
        <taxon>Craniata</taxon>
        <taxon>Vertebrata</taxon>
        <taxon>Euteleostomi</taxon>
        <taxon>Actinopterygii</taxon>
        <taxon>Neopterygii</taxon>
        <taxon>Teleostei</taxon>
        <taxon>Neoteleostei</taxon>
        <taxon>Acanthomorphata</taxon>
        <taxon>Pelagiaria</taxon>
        <taxon>Scombriformes</taxon>
        <taxon>Scombridae</taxon>
        <taxon>Scomber</taxon>
    </lineage>
</organism>
<keyword evidence="6 10" id="KW-0238">DNA-binding</keyword>
<dbReference type="InterPro" id="IPR009057">
    <property type="entry name" value="Homeodomain-like_sf"/>
</dbReference>
<evidence type="ECO:0000313" key="14">
    <source>
        <dbReference type="EMBL" id="CAK6963423.1"/>
    </source>
</evidence>
<keyword evidence="9 10" id="KW-0539">Nucleus</keyword>
<sequence length="965" mass="101703">MASLSLESTEQSENSPEEPAASEYKDEKDPLQDSEQLLQSFQKSALSFSTDQVSCLCEALLQAGNVDRLWRFLSTIPPSSELLRGNETLLKAQALVAFHREEFKELYAILDSHDFHSSNHGFLQDLYLKARYKEAERSRGRSLGAVDKYRLRKKFPLPKTIWDGEETVYCFKEKSRNALKECYKSNRYPTPDEKKNLAKVTGLSLTQVSNWFKNRRQRDRTPSGTLSKSESDGNHSTEDEASMMDDTPDKPDETVGSTASIISLSAVPCSTGGQLILNGSSGFLTASQPLLLNGNSLISSTGAGVIINGLSLGDCQTVTLSPVPNSPLILNGAQVITKPSISVHQQQQQAVSMAEQEVSAMEAKPHSLPAVVLSTNTTPVSNPPSIISLPMQTKTDGGNALDFITVPEEMVTKSEGSSQTMSSSSSSLSPSSPTLSSPSSLPSLVLTQNTQRQDSLTLPGPMASAGMVISSPAMSLSSQQGEYVVFATAGSQLTPSSTVVSSSHATPQVFSLPQVVPSIQGIPVSQLVQHSSGPHLSQCPQLVPVSPLTSSHLPFQNPQTMNTVDRLAQQQQDASTTLAEGATTIVSISQPPSNQLPQRVTHQMGEHTINPTPSKIQGPQVISISSPTQVVPVPQGKGATPAQLVPLSMPQLVPVSSIQPSSTISFPQVVPASPSLSIPSAGVPLQILTQAPAAGGVTQGPLRINQLRPIQSVGPPTSVAPGVQLLNSGIIQLPSASPGNLLLGGSPYLSVQQGKLILTIPAGIQLTSLPLKPVQEPSPILANGVSPVLTPSTIPVASQPSTTSSQTPIGLTTSPLNFINSSPPYCAAETVISISQTPAIPSPNQLDHSVTPTTPNTLTPESMLTLSPMYSGVMPNTQLSQPAWSPVPLSTSASLTLFDVRGKGDLPVDPALLGLPGGESLLLGSPSPEQDVEASSPLGNPEEMDGDSKILTQLQSVPVDDELGL</sequence>
<dbReference type="FunFam" id="1.10.10.60:FF:000085">
    <property type="entry name" value="SIX homeobox 5"/>
    <property type="match status" value="1"/>
</dbReference>
<dbReference type="GO" id="GO:0000978">
    <property type="term" value="F:RNA polymerase II cis-regulatory region sequence-specific DNA binding"/>
    <property type="evidence" value="ECO:0007669"/>
    <property type="project" value="TreeGrafter"/>
</dbReference>
<evidence type="ECO:0000256" key="3">
    <source>
        <dbReference type="ARBA" id="ARBA00008161"/>
    </source>
</evidence>
<feature type="compositionally biased region" description="Low complexity" evidence="12">
    <location>
        <begin position="11"/>
        <end position="22"/>
    </location>
</feature>
<dbReference type="CDD" id="cd00086">
    <property type="entry name" value="homeodomain"/>
    <property type="match status" value="1"/>
</dbReference>
<evidence type="ECO:0000256" key="12">
    <source>
        <dbReference type="SAM" id="MobiDB-lite"/>
    </source>
</evidence>
<keyword evidence="4" id="KW-0217">Developmental protein</keyword>
<comment type="similarity">
    <text evidence="3">Belongs to the SIX/Sine oculis homeobox family.</text>
</comment>
<evidence type="ECO:0000256" key="7">
    <source>
        <dbReference type="ARBA" id="ARBA00023155"/>
    </source>
</evidence>
<keyword evidence="7 10" id="KW-0371">Homeobox</keyword>
<dbReference type="SUPFAM" id="SSF46689">
    <property type="entry name" value="Homeodomain-like"/>
    <property type="match status" value="1"/>
</dbReference>
<evidence type="ECO:0000256" key="2">
    <source>
        <dbReference type="ARBA" id="ARBA00004496"/>
    </source>
</evidence>
<dbReference type="SMART" id="SM00389">
    <property type="entry name" value="HOX"/>
    <property type="match status" value="1"/>
</dbReference>
<evidence type="ECO:0000256" key="11">
    <source>
        <dbReference type="RuleBase" id="RU000682"/>
    </source>
</evidence>
<dbReference type="GO" id="GO:0005667">
    <property type="term" value="C:transcription regulator complex"/>
    <property type="evidence" value="ECO:0007669"/>
    <property type="project" value="TreeGrafter"/>
</dbReference>
<evidence type="ECO:0000256" key="4">
    <source>
        <dbReference type="ARBA" id="ARBA00022473"/>
    </source>
</evidence>
<dbReference type="InterPro" id="IPR017970">
    <property type="entry name" value="Homeobox_CS"/>
</dbReference>
<dbReference type="PROSITE" id="PS00027">
    <property type="entry name" value="HOMEOBOX_1"/>
    <property type="match status" value="1"/>
</dbReference>
<evidence type="ECO:0000256" key="8">
    <source>
        <dbReference type="ARBA" id="ARBA00023163"/>
    </source>
</evidence>
<feature type="DNA-binding region" description="Homeobox" evidence="10">
    <location>
        <begin position="173"/>
        <end position="223"/>
    </location>
</feature>
<accession>A0AAV1NWK9</accession>
<name>A0AAV1NWK9_SCOSC</name>
<evidence type="ECO:0000259" key="13">
    <source>
        <dbReference type="PROSITE" id="PS50071"/>
    </source>
</evidence>
<evidence type="ECO:0000256" key="6">
    <source>
        <dbReference type="ARBA" id="ARBA00023125"/>
    </source>
</evidence>
<dbReference type="GO" id="GO:0005634">
    <property type="term" value="C:nucleus"/>
    <property type="evidence" value="ECO:0007669"/>
    <property type="project" value="UniProtKB-SubCell"/>
</dbReference>
<dbReference type="Pfam" id="PF16878">
    <property type="entry name" value="SIX1_SD"/>
    <property type="match status" value="1"/>
</dbReference>
<comment type="caution">
    <text evidence="14">The sequence shown here is derived from an EMBL/GenBank/DDBJ whole genome shotgun (WGS) entry which is preliminary data.</text>
</comment>
<dbReference type="InterPro" id="IPR001356">
    <property type="entry name" value="HD"/>
</dbReference>
<feature type="region of interest" description="Disordered" evidence="12">
    <location>
        <begin position="411"/>
        <end position="442"/>
    </location>
</feature>